<comment type="caution">
    <text evidence="2">The sequence shown here is derived from an EMBL/GenBank/DDBJ whole genome shotgun (WGS) entry which is preliminary data.</text>
</comment>
<proteinExistence type="predicted"/>
<accession>A0ABQ2F044</accession>
<evidence type="ECO:0000313" key="3">
    <source>
        <dbReference type="Proteomes" id="UP000647587"/>
    </source>
</evidence>
<feature type="region of interest" description="Disordered" evidence="1">
    <location>
        <begin position="1"/>
        <end position="21"/>
    </location>
</feature>
<dbReference type="EMBL" id="BMPP01000014">
    <property type="protein sequence ID" value="GGK34603.1"/>
    <property type="molecule type" value="Genomic_DNA"/>
</dbReference>
<organism evidence="2 3">
    <name type="scientific">Deinococcus malanensis</name>
    <dbReference type="NCBI Taxonomy" id="1706855"/>
    <lineage>
        <taxon>Bacteria</taxon>
        <taxon>Thermotogati</taxon>
        <taxon>Deinococcota</taxon>
        <taxon>Deinococci</taxon>
        <taxon>Deinococcales</taxon>
        <taxon>Deinococcaceae</taxon>
        <taxon>Deinococcus</taxon>
    </lineage>
</organism>
<reference evidence="3" key="1">
    <citation type="journal article" date="2019" name="Int. J. Syst. Evol. Microbiol.">
        <title>The Global Catalogue of Microorganisms (GCM) 10K type strain sequencing project: providing services to taxonomists for standard genome sequencing and annotation.</title>
        <authorList>
            <consortium name="The Broad Institute Genomics Platform"/>
            <consortium name="The Broad Institute Genome Sequencing Center for Infectious Disease"/>
            <person name="Wu L."/>
            <person name="Ma J."/>
        </authorList>
    </citation>
    <scope>NUCLEOTIDE SEQUENCE [LARGE SCALE GENOMIC DNA]</scope>
    <source>
        <strain evidence="3">JCM 30331</strain>
    </source>
</reference>
<evidence type="ECO:0000313" key="2">
    <source>
        <dbReference type="EMBL" id="GGK34603.1"/>
    </source>
</evidence>
<sequence>MFKEKDVDDAEGQLVKSRDEAQQGIHFDLRKVVMVAFEAYQKHSLFLSNPVHGGPGSRRGGGAARGNAAQLTATLPSPDNT</sequence>
<evidence type="ECO:0000256" key="1">
    <source>
        <dbReference type="SAM" id="MobiDB-lite"/>
    </source>
</evidence>
<feature type="compositionally biased region" description="Gly residues" evidence="1">
    <location>
        <begin position="53"/>
        <end position="64"/>
    </location>
</feature>
<dbReference type="Proteomes" id="UP000647587">
    <property type="component" value="Unassembled WGS sequence"/>
</dbReference>
<name>A0ABQ2F044_9DEIO</name>
<gene>
    <name evidence="2" type="ORF">GCM10008955_30730</name>
</gene>
<keyword evidence="3" id="KW-1185">Reference proteome</keyword>
<feature type="compositionally biased region" description="Polar residues" evidence="1">
    <location>
        <begin position="70"/>
        <end position="81"/>
    </location>
</feature>
<protein>
    <submittedName>
        <fullName evidence="2">Uncharacterized protein</fullName>
    </submittedName>
</protein>
<feature type="region of interest" description="Disordered" evidence="1">
    <location>
        <begin position="48"/>
        <end position="81"/>
    </location>
</feature>